<dbReference type="Proteomes" id="UP000193944">
    <property type="component" value="Unassembled WGS sequence"/>
</dbReference>
<dbReference type="GO" id="GO:0004842">
    <property type="term" value="F:ubiquitin-protein transferase activity"/>
    <property type="evidence" value="ECO:0007669"/>
    <property type="project" value="TreeGrafter"/>
</dbReference>
<keyword evidence="6" id="KW-1185">Reference proteome</keyword>
<keyword evidence="1" id="KW-0677">Repeat</keyword>
<dbReference type="InterPro" id="IPR002110">
    <property type="entry name" value="Ankyrin_rpt"/>
</dbReference>
<feature type="repeat" description="ANK" evidence="3">
    <location>
        <begin position="64"/>
        <end position="96"/>
    </location>
</feature>
<evidence type="ECO:0000256" key="3">
    <source>
        <dbReference type="PROSITE-ProRule" id="PRU00023"/>
    </source>
</evidence>
<dbReference type="Gene3D" id="1.25.40.20">
    <property type="entry name" value="Ankyrin repeat-containing domain"/>
    <property type="match status" value="1"/>
</dbReference>
<dbReference type="SUPFAM" id="SSF48403">
    <property type="entry name" value="Ankyrin repeat"/>
    <property type="match status" value="1"/>
</dbReference>
<dbReference type="SMART" id="SM00248">
    <property type="entry name" value="ANK"/>
    <property type="match status" value="3"/>
</dbReference>
<feature type="compositionally biased region" description="Low complexity" evidence="4">
    <location>
        <begin position="176"/>
        <end position="199"/>
    </location>
</feature>
<gene>
    <name evidence="5" type="ORF">BCR32DRAFT_271696</name>
</gene>
<evidence type="ECO:0000256" key="2">
    <source>
        <dbReference type="ARBA" id="ARBA00023043"/>
    </source>
</evidence>
<reference evidence="5 6" key="2">
    <citation type="submission" date="2016-08" db="EMBL/GenBank/DDBJ databases">
        <title>Pervasive Adenine N6-methylation of Active Genes in Fungi.</title>
        <authorList>
            <consortium name="DOE Joint Genome Institute"/>
            <person name="Mondo S.J."/>
            <person name="Dannebaum R.O."/>
            <person name="Kuo R.C."/>
            <person name="Labutti K."/>
            <person name="Haridas S."/>
            <person name="Kuo A."/>
            <person name="Salamov A."/>
            <person name="Ahrendt S.R."/>
            <person name="Lipzen A."/>
            <person name="Sullivan W."/>
            <person name="Andreopoulos W.B."/>
            <person name="Clum A."/>
            <person name="Lindquist E."/>
            <person name="Daum C."/>
            <person name="Ramamoorthy G.K."/>
            <person name="Gryganskyi A."/>
            <person name="Culley D."/>
            <person name="Magnuson J.K."/>
            <person name="James T.Y."/>
            <person name="O'Malley M.A."/>
            <person name="Stajich J.E."/>
            <person name="Spatafora J.W."/>
            <person name="Visel A."/>
            <person name="Grigoriev I.V."/>
        </authorList>
    </citation>
    <scope>NUCLEOTIDE SEQUENCE [LARGE SCALE GENOMIC DNA]</scope>
    <source>
        <strain evidence="5 6">S4</strain>
    </source>
</reference>
<feature type="region of interest" description="Disordered" evidence="4">
    <location>
        <begin position="161"/>
        <end position="235"/>
    </location>
</feature>
<evidence type="ECO:0000256" key="1">
    <source>
        <dbReference type="ARBA" id="ARBA00022737"/>
    </source>
</evidence>
<evidence type="ECO:0000256" key="4">
    <source>
        <dbReference type="SAM" id="MobiDB-lite"/>
    </source>
</evidence>
<dbReference type="PANTHER" id="PTHR24171">
    <property type="entry name" value="ANKYRIN REPEAT DOMAIN-CONTAINING PROTEIN 39-RELATED"/>
    <property type="match status" value="1"/>
</dbReference>
<dbReference type="PANTHER" id="PTHR24171:SF11">
    <property type="entry name" value="26S PROTEASOME NON-ATPASE REGULATORY SUBUNIT 10"/>
    <property type="match status" value="1"/>
</dbReference>
<protein>
    <submittedName>
        <fullName evidence="5">Ankyrin</fullName>
    </submittedName>
</protein>
<comment type="caution">
    <text evidence="5">The sequence shown here is derived from an EMBL/GenBank/DDBJ whole genome shotgun (WGS) entry which is preliminary data.</text>
</comment>
<keyword evidence="2 3" id="KW-0040">ANK repeat</keyword>
<evidence type="ECO:0000313" key="5">
    <source>
        <dbReference type="EMBL" id="ORX75776.1"/>
    </source>
</evidence>
<feature type="compositionally biased region" description="Low complexity" evidence="4">
    <location>
        <begin position="207"/>
        <end position="221"/>
    </location>
</feature>
<dbReference type="GO" id="GO:0085020">
    <property type="term" value="P:protein K6-linked ubiquitination"/>
    <property type="evidence" value="ECO:0007669"/>
    <property type="project" value="TreeGrafter"/>
</dbReference>
<dbReference type="PROSITE" id="PS50297">
    <property type="entry name" value="ANK_REP_REGION"/>
    <property type="match status" value="1"/>
</dbReference>
<dbReference type="EMBL" id="MCFG01000337">
    <property type="protein sequence ID" value="ORX75776.1"/>
    <property type="molecule type" value="Genomic_DNA"/>
</dbReference>
<dbReference type="OrthoDB" id="2155436at2759"/>
<sequence>MFDTVSRGDIKNMYNLLWNENVSLHAKKDYYQEDLISLAAQNDRNDLIKLLMKMNLNPKTRNNYGVTPVHWAANNGNDYIIKELCNYGLTLKDLQKRDEFGSTPLHYAAVKNNENIVQLLVSAGIDPTVINNDGRRASDVTTDATIKKYLKDEENRYFAEHYKKKNKKKGKKKGNVKTPTKRSLSSASSKKSITTKQSSFVKSKSQIKPSTSTTIKRTTTPPKKDSIKPNINNNNNNININNNILPPTTNKNSVVASKKEKAILNPTSYTMKNINQEVITINNSAKNSRKNLIN</sequence>
<dbReference type="Pfam" id="PF12796">
    <property type="entry name" value="Ank_2"/>
    <property type="match status" value="1"/>
</dbReference>
<organism evidence="5 6">
    <name type="scientific">Anaeromyces robustus</name>
    <dbReference type="NCBI Taxonomy" id="1754192"/>
    <lineage>
        <taxon>Eukaryota</taxon>
        <taxon>Fungi</taxon>
        <taxon>Fungi incertae sedis</taxon>
        <taxon>Chytridiomycota</taxon>
        <taxon>Chytridiomycota incertae sedis</taxon>
        <taxon>Neocallimastigomycetes</taxon>
        <taxon>Neocallimastigales</taxon>
        <taxon>Neocallimastigaceae</taxon>
        <taxon>Anaeromyces</taxon>
    </lineage>
</organism>
<reference evidence="5 6" key="1">
    <citation type="submission" date="2016-08" db="EMBL/GenBank/DDBJ databases">
        <title>A Parts List for Fungal Cellulosomes Revealed by Comparative Genomics.</title>
        <authorList>
            <consortium name="DOE Joint Genome Institute"/>
            <person name="Haitjema C.H."/>
            <person name="Gilmore S.P."/>
            <person name="Henske J.K."/>
            <person name="Solomon K.V."/>
            <person name="De Groot R."/>
            <person name="Kuo A."/>
            <person name="Mondo S.J."/>
            <person name="Salamov A.A."/>
            <person name="Labutti K."/>
            <person name="Zhao Z."/>
            <person name="Chiniquy J."/>
            <person name="Barry K."/>
            <person name="Brewer H.M."/>
            <person name="Purvine S.O."/>
            <person name="Wright A.T."/>
            <person name="Boxma B."/>
            <person name="Van Alen T."/>
            <person name="Hackstein J.H."/>
            <person name="Baker S.E."/>
            <person name="Grigoriev I.V."/>
            <person name="O'Malley M.A."/>
        </authorList>
    </citation>
    <scope>NUCLEOTIDE SEQUENCE [LARGE SCALE GENOMIC DNA]</scope>
    <source>
        <strain evidence="5 6">S4</strain>
    </source>
</reference>
<proteinExistence type="predicted"/>
<evidence type="ECO:0000313" key="6">
    <source>
        <dbReference type="Proteomes" id="UP000193944"/>
    </source>
</evidence>
<dbReference type="PROSITE" id="PS50088">
    <property type="entry name" value="ANK_REPEAT"/>
    <property type="match status" value="2"/>
</dbReference>
<feature type="repeat" description="ANK" evidence="3">
    <location>
        <begin position="100"/>
        <end position="132"/>
    </location>
</feature>
<feature type="compositionally biased region" description="Basic residues" evidence="4">
    <location>
        <begin position="162"/>
        <end position="175"/>
    </location>
</feature>
<name>A0A1Y1WR80_9FUNG</name>
<dbReference type="STRING" id="1754192.A0A1Y1WR80"/>
<dbReference type="AlphaFoldDB" id="A0A1Y1WR80"/>
<accession>A0A1Y1WR80</accession>
<dbReference type="InterPro" id="IPR036770">
    <property type="entry name" value="Ankyrin_rpt-contain_sf"/>
</dbReference>